<evidence type="ECO:0000256" key="3">
    <source>
        <dbReference type="ARBA" id="ARBA00009077"/>
    </source>
</evidence>
<dbReference type="CDD" id="cd00614">
    <property type="entry name" value="CGS_like"/>
    <property type="match status" value="1"/>
</dbReference>
<dbReference type="SUPFAM" id="SSF53383">
    <property type="entry name" value="PLP-dependent transferases"/>
    <property type="match status" value="1"/>
</dbReference>
<protein>
    <recommendedName>
        <fullName evidence="4">cystathionine gamma-lyase</fullName>
        <ecNumber evidence="4">4.4.1.1</ecNumber>
    </recommendedName>
    <alternativeName>
        <fullName evidence="7">Gamma-cystathionase</fullName>
    </alternativeName>
</protein>
<evidence type="ECO:0000256" key="5">
    <source>
        <dbReference type="ARBA" id="ARBA00022898"/>
    </source>
</evidence>
<dbReference type="Gene3D" id="3.90.1150.10">
    <property type="entry name" value="Aspartate Aminotransferase, domain 1"/>
    <property type="match status" value="1"/>
</dbReference>
<dbReference type="FunFam" id="3.40.640.10:FF:000043">
    <property type="entry name" value="Cystathionine gamma-lyase"/>
    <property type="match status" value="1"/>
</dbReference>
<dbReference type="InterPro" id="IPR015421">
    <property type="entry name" value="PyrdxlP-dep_Trfase_major"/>
</dbReference>
<keyword evidence="10" id="KW-0456">Lyase</keyword>
<feature type="modified residue" description="N6-(pyridoxal phosphate)lysine" evidence="8">
    <location>
        <position position="199"/>
    </location>
</feature>
<keyword evidence="11" id="KW-1185">Reference proteome</keyword>
<comment type="pathway">
    <text evidence="2">Amino-acid biosynthesis; L-cysteine biosynthesis; L-cysteine from L-homocysteine and L-serine: step 2/2.</text>
</comment>
<reference evidence="10" key="1">
    <citation type="journal article" date="2020" name="Stud. Mycol.">
        <title>101 Dothideomycetes genomes: a test case for predicting lifestyles and emergence of pathogens.</title>
        <authorList>
            <person name="Haridas S."/>
            <person name="Albert R."/>
            <person name="Binder M."/>
            <person name="Bloem J."/>
            <person name="Labutti K."/>
            <person name="Salamov A."/>
            <person name="Andreopoulos B."/>
            <person name="Baker S."/>
            <person name="Barry K."/>
            <person name="Bills G."/>
            <person name="Bluhm B."/>
            <person name="Cannon C."/>
            <person name="Castanera R."/>
            <person name="Culley D."/>
            <person name="Daum C."/>
            <person name="Ezra D."/>
            <person name="Gonzalez J."/>
            <person name="Henrissat B."/>
            <person name="Kuo A."/>
            <person name="Liang C."/>
            <person name="Lipzen A."/>
            <person name="Lutzoni F."/>
            <person name="Magnuson J."/>
            <person name="Mondo S."/>
            <person name="Nolan M."/>
            <person name="Ohm R."/>
            <person name="Pangilinan J."/>
            <person name="Park H.-J."/>
            <person name="Ramirez L."/>
            <person name="Alfaro M."/>
            <person name="Sun H."/>
            <person name="Tritt A."/>
            <person name="Yoshinaga Y."/>
            <person name="Zwiers L.-H."/>
            <person name="Turgeon B."/>
            <person name="Goodwin S."/>
            <person name="Spatafora J."/>
            <person name="Crous P."/>
            <person name="Grigoriev I."/>
        </authorList>
    </citation>
    <scope>NUCLEOTIDE SEQUENCE</scope>
    <source>
        <strain evidence="10">CBS 480.64</strain>
    </source>
</reference>
<evidence type="ECO:0000256" key="4">
    <source>
        <dbReference type="ARBA" id="ARBA00012085"/>
    </source>
</evidence>
<keyword evidence="5 8" id="KW-0663">Pyridoxal phosphate</keyword>
<organism evidence="10 11">
    <name type="scientific">Piedraia hortae CBS 480.64</name>
    <dbReference type="NCBI Taxonomy" id="1314780"/>
    <lineage>
        <taxon>Eukaryota</taxon>
        <taxon>Fungi</taxon>
        <taxon>Dikarya</taxon>
        <taxon>Ascomycota</taxon>
        <taxon>Pezizomycotina</taxon>
        <taxon>Dothideomycetes</taxon>
        <taxon>Dothideomycetidae</taxon>
        <taxon>Capnodiales</taxon>
        <taxon>Piedraiaceae</taxon>
        <taxon>Piedraia</taxon>
    </lineage>
</organism>
<proteinExistence type="inferred from homology"/>
<dbReference type="EC" id="4.4.1.1" evidence="4"/>
<evidence type="ECO:0000256" key="9">
    <source>
        <dbReference type="RuleBase" id="RU362118"/>
    </source>
</evidence>
<accession>A0A6A7BTL1</accession>
<dbReference type="GO" id="GO:0019343">
    <property type="term" value="P:cysteine biosynthetic process via cystathionine"/>
    <property type="evidence" value="ECO:0007669"/>
    <property type="project" value="TreeGrafter"/>
</dbReference>
<dbReference type="GO" id="GO:0004123">
    <property type="term" value="F:cystathionine gamma-lyase activity"/>
    <property type="evidence" value="ECO:0007669"/>
    <property type="project" value="TreeGrafter"/>
</dbReference>
<comment type="similarity">
    <text evidence="3 9">Belongs to the trans-sulfuration enzymes family.</text>
</comment>
<evidence type="ECO:0000256" key="8">
    <source>
        <dbReference type="PIRSR" id="PIRSR001434-2"/>
    </source>
</evidence>
<dbReference type="PANTHER" id="PTHR11808">
    <property type="entry name" value="TRANS-SULFURATION ENZYME FAMILY MEMBER"/>
    <property type="match status" value="1"/>
</dbReference>
<dbReference type="InterPro" id="IPR015424">
    <property type="entry name" value="PyrdxlP-dep_Trfase"/>
</dbReference>
<dbReference type="PANTHER" id="PTHR11808:SF15">
    <property type="entry name" value="CYSTATHIONINE GAMMA-LYASE"/>
    <property type="match status" value="1"/>
</dbReference>
<evidence type="ECO:0000256" key="1">
    <source>
        <dbReference type="ARBA" id="ARBA00001933"/>
    </source>
</evidence>
<evidence type="ECO:0000256" key="2">
    <source>
        <dbReference type="ARBA" id="ARBA00005038"/>
    </source>
</evidence>
<dbReference type="AlphaFoldDB" id="A0A6A7BTL1"/>
<dbReference type="PIRSF" id="PIRSF001434">
    <property type="entry name" value="CGS"/>
    <property type="match status" value="1"/>
</dbReference>
<dbReference type="GO" id="GO:0030170">
    <property type="term" value="F:pyridoxal phosphate binding"/>
    <property type="evidence" value="ECO:0007669"/>
    <property type="project" value="InterPro"/>
</dbReference>
<name>A0A6A7BTL1_9PEZI</name>
<dbReference type="OrthoDB" id="3512640at2759"/>
<dbReference type="GO" id="GO:0019346">
    <property type="term" value="P:transsulfuration"/>
    <property type="evidence" value="ECO:0007669"/>
    <property type="project" value="InterPro"/>
</dbReference>
<evidence type="ECO:0000313" key="10">
    <source>
        <dbReference type="EMBL" id="KAF2858069.1"/>
    </source>
</evidence>
<evidence type="ECO:0000313" key="11">
    <source>
        <dbReference type="Proteomes" id="UP000799421"/>
    </source>
</evidence>
<dbReference type="Proteomes" id="UP000799421">
    <property type="component" value="Unassembled WGS sequence"/>
</dbReference>
<sequence>MVDGDGFGTQAVHAGSEPDRVTGAVIPSICLSTTFAQTAVGQPVGAFEYTRSSNPNRSAFEASIAVLEKAKYASAFSSGSAATAIILQSLPPNSHVVSIADVYGGTHRYFTQVASAHNVNVTFSKAIGSELAELLRPETKMVWIETPSNPTLGLVDIRAVCQIAHGRGIIVVVDNTFLSPYIQNPLVLGADIVTHSVTKYINGHSDVCMGVAAYNSDVLHKKLAFLQNAIGAVPSPFDCWLAHRGLKTLHLRAREASANAALVAKALQNNPHVALVNYPGLETHPQRELVKAQHRDGLGGGMLSFRLKAGKEAAHKFCQSTKIFILAESLGGIESLCEVPAAMTHMGIPVEAREASGVYDNLVRLSCGIEDGQDLVKDVQQALDRIST</sequence>
<keyword evidence="6" id="KW-0028">Amino-acid biosynthesis</keyword>
<dbReference type="EMBL" id="MU006019">
    <property type="protein sequence ID" value="KAF2858069.1"/>
    <property type="molecule type" value="Genomic_DNA"/>
</dbReference>
<gene>
    <name evidence="10" type="ORF">K470DRAFT_222127</name>
</gene>
<dbReference type="InterPro" id="IPR000277">
    <property type="entry name" value="Cys/Met-Metab_PyrdxlP-dep_enz"/>
</dbReference>
<comment type="cofactor">
    <cofactor evidence="1 9">
        <name>pyridoxal 5'-phosphate</name>
        <dbReference type="ChEBI" id="CHEBI:597326"/>
    </cofactor>
</comment>
<dbReference type="Gene3D" id="3.40.640.10">
    <property type="entry name" value="Type I PLP-dependent aspartate aminotransferase-like (Major domain)"/>
    <property type="match status" value="1"/>
</dbReference>
<evidence type="ECO:0000256" key="7">
    <source>
        <dbReference type="ARBA" id="ARBA00029853"/>
    </source>
</evidence>
<dbReference type="InterPro" id="IPR015422">
    <property type="entry name" value="PyrdxlP-dep_Trfase_small"/>
</dbReference>
<keyword evidence="6" id="KW-0198">Cysteine biosynthesis</keyword>
<dbReference type="Pfam" id="PF01053">
    <property type="entry name" value="Cys_Met_Meta_PP"/>
    <property type="match status" value="1"/>
</dbReference>
<evidence type="ECO:0000256" key="6">
    <source>
        <dbReference type="ARBA" id="ARBA00023192"/>
    </source>
</evidence>
<dbReference type="GO" id="GO:0005737">
    <property type="term" value="C:cytoplasm"/>
    <property type="evidence" value="ECO:0007669"/>
    <property type="project" value="TreeGrafter"/>
</dbReference>